<feature type="region of interest" description="Disordered" evidence="1">
    <location>
        <begin position="154"/>
        <end position="173"/>
    </location>
</feature>
<dbReference type="HOGENOM" id="CLU_1548244_0_0_1"/>
<name>A0A0C3J819_PISTI</name>
<organism evidence="2 3">
    <name type="scientific">Pisolithus tinctorius Marx 270</name>
    <dbReference type="NCBI Taxonomy" id="870435"/>
    <lineage>
        <taxon>Eukaryota</taxon>
        <taxon>Fungi</taxon>
        <taxon>Dikarya</taxon>
        <taxon>Basidiomycota</taxon>
        <taxon>Agaricomycotina</taxon>
        <taxon>Agaricomycetes</taxon>
        <taxon>Agaricomycetidae</taxon>
        <taxon>Boletales</taxon>
        <taxon>Sclerodermatineae</taxon>
        <taxon>Pisolithaceae</taxon>
        <taxon>Pisolithus</taxon>
    </lineage>
</organism>
<reference evidence="3" key="2">
    <citation type="submission" date="2015-01" db="EMBL/GenBank/DDBJ databases">
        <title>Evolutionary Origins and Diversification of the Mycorrhizal Mutualists.</title>
        <authorList>
            <consortium name="DOE Joint Genome Institute"/>
            <consortium name="Mycorrhizal Genomics Consortium"/>
            <person name="Kohler A."/>
            <person name="Kuo A."/>
            <person name="Nagy L.G."/>
            <person name="Floudas D."/>
            <person name="Copeland A."/>
            <person name="Barry K.W."/>
            <person name="Cichocki N."/>
            <person name="Veneault-Fourrey C."/>
            <person name="LaButti K."/>
            <person name="Lindquist E.A."/>
            <person name="Lipzen A."/>
            <person name="Lundell T."/>
            <person name="Morin E."/>
            <person name="Murat C."/>
            <person name="Riley R."/>
            <person name="Ohm R."/>
            <person name="Sun H."/>
            <person name="Tunlid A."/>
            <person name="Henrissat B."/>
            <person name="Grigoriev I.V."/>
            <person name="Hibbett D.S."/>
            <person name="Martin F."/>
        </authorList>
    </citation>
    <scope>NUCLEOTIDE SEQUENCE [LARGE SCALE GENOMIC DNA]</scope>
    <source>
        <strain evidence="3">Marx 270</strain>
    </source>
</reference>
<dbReference type="EMBL" id="KN831968">
    <property type="protein sequence ID" value="KIO05193.1"/>
    <property type="molecule type" value="Genomic_DNA"/>
</dbReference>
<evidence type="ECO:0000256" key="1">
    <source>
        <dbReference type="SAM" id="MobiDB-lite"/>
    </source>
</evidence>
<protein>
    <submittedName>
        <fullName evidence="2">Uncharacterized protein</fullName>
    </submittedName>
</protein>
<dbReference type="Proteomes" id="UP000054217">
    <property type="component" value="Unassembled WGS sequence"/>
</dbReference>
<accession>A0A0C3J819</accession>
<proteinExistence type="predicted"/>
<evidence type="ECO:0000313" key="2">
    <source>
        <dbReference type="EMBL" id="KIO05193.1"/>
    </source>
</evidence>
<reference evidence="2 3" key="1">
    <citation type="submission" date="2014-04" db="EMBL/GenBank/DDBJ databases">
        <authorList>
            <consortium name="DOE Joint Genome Institute"/>
            <person name="Kuo A."/>
            <person name="Kohler A."/>
            <person name="Costa M.D."/>
            <person name="Nagy L.G."/>
            <person name="Floudas D."/>
            <person name="Copeland A."/>
            <person name="Barry K.W."/>
            <person name="Cichocki N."/>
            <person name="Veneault-Fourrey C."/>
            <person name="LaButti K."/>
            <person name="Lindquist E.A."/>
            <person name="Lipzen A."/>
            <person name="Lundell T."/>
            <person name="Morin E."/>
            <person name="Murat C."/>
            <person name="Sun H."/>
            <person name="Tunlid A."/>
            <person name="Henrissat B."/>
            <person name="Grigoriev I.V."/>
            <person name="Hibbett D.S."/>
            <person name="Martin F."/>
            <person name="Nordberg H.P."/>
            <person name="Cantor M.N."/>
            <person name="Hua S.X."/>
        </authorList>
    </citation>
    <scope>NUCLEOTIDE SEQUENCE [LARGE SCALE GENOMIC DNA]</scope>
    <source>
        <strain evidence="2 3">Marx 270</strain>
    </source>
</reference>
<dbReference type="InParanoid" id="A0A0C3J819"/>
<gene>
    <name evidence="2" type="ORF">M404DRAFT_535439</name>
</gene>
<keyword evidence="3" id="KW-1185">Reference proteome</keyword>
<evidence type="ECO:0000313" key="3">
    <source>
        <dbReference type="Proteomes" id="UP000054217"/>
    </source>
</evidence>
<dbReference type="AlphaFoldDB" id="A0A0C3J819"/>
<sequence length="173" mass="19292">MRGSPIHIRQDFINRRCSPVHPSTGYLPSVRETVDTSCSGVIWCAGSWLTQYPTSYVAPVKLDSLAPLRLAPIPTAAMHYLRCSWSTPNGRLTCDHVSSYHRCCLRSNWCVATRMTEYTLEENGKVNTGDLVMTEVTIRTQGLGKCCEGSKLKREKKAMTGPQTNHRTDESIG</sequence>